<dbReference type="Gene3D" id="3.40.50.1820">
    <property type="entry name" value="alpha/beta hydrolase"/>
    <property type="match status" value="1"/>
</dbReference>
<keyword evidence="3" id="KW-1185">Reference proteome</keyword>
<dbReference type="RefSeq" id="WP_189967360.1">
    <property type="nucleotide sequence ID" value="NZ_BMUA01000019.1"/>
</dbReference>
<evidence type="ECO:0008006" key="4">
    <source>
        <dbReference type="Google" id="ProtNLM"/>
    </source>
</evidence>
<dbReference type="InterPro" id="IPR029058">
    <property type="entry name" value="AB_hydrolase_fold"/>
</dbReference>
<evidence type="ECO:0000313" key="2">
    <source>
        <dbReference type="EMBL" id="GHI38636.1"/>
    </source>
</evidence>
<comment type="caution">
    <text evidence="2">The sequence shown here is derived from an EMBL/GenBank/DDBJ whole genome shotgun (WGS) entry which is preliminary data.</text>
</comment>
<accession>A0ABQ3QMZ5</accession>
<dbReference type="PROSITE" id="PS51257">
    <property type="entry name" value="PROKAR_LIPOPROTEIN"/>
    <property type="match status" value="1"/>
</dbReference>
<protein>
    <recommendedName>
        <fullName evidence="4">Alpha/beta hydrolase</fullName>
    </recommendedName>
</protein>
<gene>
    <name evidence="2" type="ORF">Sviol_30440</name>
</gene>
<dbReference type="SUPFAM" id="SSF53474">
    <property type="entry name" value="alpha/beta-Hydrolases"/>
    <property type="match status" value="1"/>
</dbReference>
<proteinExistence type="predicted"/>
<sequence>MAALRTPAPFVSVCATVLLVGLTLAGCSGEGGRNDSAAKSPDARAAVKKAETQPAAPAPPVEGDEFGCLTPEQAKAGSIVFKSAAGSPTGGFLTGSGNTGIVLAHQSDGNVCQWKDKAVELGKAGFRVLAVNNTTGDAADEIEGAATVLRTEGAWKLLLMGASKGGTASLEAAAHMPLKPDAVVALSAPTAYGPMDALAAAKNITVPVLYMAGDQDGTFATAARELSAASTKAPEDRLVPVKGSASHGVALLAAPGNWETVLAFLKKYCT</sequence>
<organism evidence="2 3">
    <name type="scientific">Streptomyces violascens</name>
    <dbReference type="NCBI Taxonomy" id="67381"/>
    <lineage>
        <taxon>Bacteria</taxon>
        <taxon>Bacillati</taxon>
        <taxon>Actinomycetota</taxon>
        <taxon>Actinomycetes</taxon>
        <taxon>Kitasatosporales</taxon>
        <taxon>Streptomycetaceae</taxon>
        <taxon>Streptomyces</taxon>
    </lineage>
</organism>
<feature type="region of interest" description="Disordered" evidence="1">
    <location>
        <begin position="29"/>
        <end position="67"/>
    </location>
</feature>
<dbReference type="EMBL" id="BNDY01000008">
    <property type="protein sequence ID" value="GHI38636.1"/>
    <property type="molecule type" value="Genomic_DNA"/>
</dbReference>
<evidence type="ECO:0000313" key="3">
    <source>
        <dbReference type="Proteomes" id="UP001050808"/>
    </source>
</evidence>
<reference evidence="2" key="1">
    <citation type="submission" date="2024-05" db="EMBL/GenBank/DDBJ databases">
        <title>Whole genome shotgun sequence of Streptomyces violascens NBRC 12920.</title>
        <authorList>
            <person name="Komaki H."/>
            <person name="Tamura T."/>
        </authorList>
    </citation>
    <scope>NUCLEOTIDE SEQUENCE</scope>
    <source>
        <strain evidence="2">NBRC 12920</strain>
    </source>
</reference>
<dbReference type="Proteomes" id="UP001050808">
    <property type="component" value="Unassembled WGS sequence"/>
</dbReference>
<evidence type="ECO:0000256" key="1">
    <source>
        <dbReference type="SAM" id="MobiDB-lite"/>
    </source>
</evidence>
<name>A0ABQ3QMZ5_9ACTN</name>